<dbReference type="InterPro" id="IPR051453">
    <property type="entry name" value="MBL_Glyoxalase_II"/>
</dbReference>
<proteinExistence type="predicted"/>
<dbReference type="EMBL" id="JAAGNZ010000001">
    <property type="protein sequence ID" value="NEU66244.1"/>
    <property type="molecule type" value="Genomic_DNA"/>
</dbReference>
<gene>
    <name evidence="6" type="ORF">GK091_05070</name>
</gene>
<keyword evidence="3 6" id="KW-0378">Hydrolase</keyword>
<sequence>MIQAFEFSPFSENTYVIADDATGEAVIIDPGCYDQAEKEALGRFVDSHNLTVKYLLLTHAHLDHVFGVAYVKRKFGVDAYLHELDRVIYNDVPTRCALYGLRGYEPAEIDKYLKEGDQFTFGTTTLDVVFVPGHAPGHVAFINHKDRYVIGGDVLFKGSVGRTDLPYCNHADLVNSIRTQFYTLPDDYVVYAGHMASTTIGQEKRTNPFVQGASTQER</sequence>
<evidence type="ECO:0000259" key="5">
    <source>
        <dbReference type="SMART" id="SM00849"/>
    </source>
</evidence>
<dbReference type="GO" id="GO:0046872">
    <property type="term" value="F:metal ion binding"/>
    <property type="evidence" value="ECO:0007669"/>
    <property type="project" value="UniProtKB-KW"/>
</dbReference>
<accession>A0A6M0IDE8</accession>
<evidence type="ECO:0000313" key="6">
    <source>
        <dbReference type="EMBL" id="NEU66244.1"/>
    </source>
</evidence>
<dbReference type="InterPro" id="IPR001279">
    <property type="entry name" value="Metallo-B-lactamas"/>
</dbReference>
<evidence type="ECO:0000313" key="7">
    <source>
        <dbReference type="Proteomes" id="UP000477386"/>
    </source>
</evidence>
<keyword evidence="2" id="KW-0479">Metal-binding</keyword>
<evidence type="ECO:0000256" key="2">
    <source>
        <dbReference type="ARBA" id="ARBA00022723"/>
    </source>
</evidence>
<dbReference type="PANTHER" id="PTHR46233">
    <property type="entry name" value="HYDROXYACYLGLUTATHIONE HYDROLASE GLOC"/>
    <property type="match status" value="1"/>
</dbReference>
<dbReference type="PANTHER" id="PTHR46233:SF3">
    <property type="entry name" value="HYDROXYACYLGLUTATHIONE HYDROLASE GLOC"/>
    <property type="match status" value="1"/>
</dbReference>
<organism evidence="6 7">
    <name type="scientific">Spirosoma agri</name>
    <dbReference type="NCBI Taxonomy" id="1987381"/>
    <lineage>
        <taxon>Bacteria</taxon>
        <taxon>Pseudomonadati</taxon>
        <taxon>Bacteroidota</taxon>
        <taxon>Cytophagia</taxon>
        <taxon>Cytophagales</taxon>
        <taxon>Cytophagaceae</taxon>
        <taxon>Spirosoma</taxon>
    </lineage>
</organism>
<dbReference type="Proteomes" id="UP000477386">
    <property type="component" value="Unassembled WGS sequence"/>
</dbReference>
<evidence type="ECO:0000256" key="4">
    <source>
        <dbReference type="ARBA" id="ARBA00022833"/>
    </source>
</evidence>
<dbReference type="InterPro" id="IPR036866">
    <property type="entry name" value="RibonucZ/Hydroxyglut_hydro"/>
</dbReference>
<dbReference type="SMART" id="SM00849">
    <property type="entry name" value="Lactamase_B"/>
    <property type="match status" value="1"/>
</dbReference>
<keyword evidence="4" id="KW-0862">Zinc</keyword>
<dbReference type="AlphaFoldDB" id="A0A6M0IDE8"/>
<keyword evidence="7" id="KW-1185">Reference proteome</keyword>
<evidence type="ECO:0000256" key="3">
    <source>
        <dbReference type="ARBA" id="ARBA00022801"/>
    </source>
</evidence>
<dbReference type="SUPFAM" id="SSF56281">
    <property type="entry name" value="Metallo-hydrolase/oxidoreductase"/>
    <property type="match status" value="1"/>
</dbReference>
<name>A0A6M0IDE8_9BACT</name>
<protein>
    <submittedName>
        <fullName evidence="6">MBL fold metallo-hydrolase</fullName>
    </submittedName>
</protein>
<evidence type="ECO:0000256" key="1">
    <source>
        <dbReference type="ARBA" id="ARBA00001947"/>
    </source>
</evidence>
<comment type="cofactor">
    <cofactor evidence="1">
        <name>Zn(2+)</name>
        <dbReference type="ChEBI" id="CHEBI:29105"/>
    </cofactor>
</comment>
<dbReference type="Gene3D" id="3.60.15.10">
    <property type="entry name" value="Ribonuclease Z/Hydroxyacylglutathione hydrolase-like"/>
    <property type="match status" value="1"/>
</dbReference>
<dbReference type="GO" id="GO:0016787">
    <property type="term" value="F:hydrolase activity"/>
    <property type="evidence" value="ECO:0007669"/>
    <property type="project" value="UniProtKB-KW"/>
</dbReference>
<feature type="domain" description="Metallo-beta-lactamase" evidence="5">
    <location>
        <begin position="11"/>
        <end position="194"/>
    </location>
</feature>
<dbReference type="RefSeq" id="WP_164035516.1">
    <property type="nucleotide sequence ID" value="NZ_JAAGNZ010000001.1"/>
</dbReference>
<reference evidence="6 7" key="1">
    <citation type="submission" date="2020-02" db="EMBL/GenBank/DDBJ databases">
        <title>Draft genome sequence of two Spirosoma agri KCTC 52727 and Spirosoma terrae KCTC 52035.</title>
        <authorList>
            <person name="Rojas J."/>
            <person name="Ambika Manirajan B."/>
            <person name="Ratering S."/>
            <person name="Suarez C."/>
            <person name="Schnell S."/>
        </authorList>
    </citation>
    <scope>NUCLEOTIDE SEQUENCE [LARGE SCALE GENOMIC DNA]</scope>
    <source>
        <strain evidence="6 7">KCTC 52727</strain>
    </source>
</reference>
<dbReference type="Pfam" id="PF00753">
    <property type="entry name" value="Lactamase_B"/>
    <property type="match status" value="1"/>
</dbReference>
<comment type="caution">
    <text evidence="6">The sequence shown here is derived from an EMBL/GenBank/DDBJ whole genome shotgun (WGS) entry which is preliminary data.</text>
</comment>